<reference evidence="1" key="1">
    <citation type="submission" date="2012-05" db="EMBL/GenBank/DDBJ databases">
        <authorList>
            <person name="Krishnakumar V."/>
            <person name="Cheung F."/>
            <person name="Xiao Y."/>
            <person name="Chan A."/>
            <person name="Moskal W.A."/>
            <person name="Town C.D."/>
        </authorList>
    </citation>
    <scope>NUCLEOTIDE SEQUENCE</scope>
</reference>
<name>I3STB6_LOTJA</name>
<evidence type="ECO:0000313" key="1">
    <source>
        <dbReference type="EMBL" id="AFK43508.1"/>
    </source>
</evidence>
<accession>I3STB6</accession>
<dbReference type="AlphaFoldDB" id="I3STB6"/>
<proteinExistence type="evidence at transcript level"/>
<dbReference type="EMBL" id="BT143714">
    <property type="protein sequence ID" value="AFK43508.1"/>
    <property type="molecule type" value="mRNA"/>
</dbReference>
<sequence length="57" mass="6455">MRRGPANGSTQVAMMRMRKSQPDNANQMKKMVAKLLPTGLSINLLSCLRYCNENKKE</sequence>
<protein>
    <submittedName>
        <fullName evidence="1">Uncharacterized protein</fullName>
    </submittedName>
</protein>
<organism evidence="1">
    <name type="scientific">Lotus japonicus</name>
    <name type="common">Lotus corniculatus var. japonicus</name>
    <dbReference type="NCBI Taxonomy" id="34305"/>
    <lineage>
        <taxon>Eukaryota</taxon>
        <taxon>Viridiplantae</taxon>
        <taxon>Streptophyta</taxon>
        <taxon>Embryophyta</taxon>
        <taxon>Tracheophyta</taxon>
        <taxon>Spermatophyta</taxon>
        <taxon>Magnoliopsida</taxon>
        <taxon>eudicotyledons</taxon>
        <taxon>Gunneridae</taxon>
        <taxon>Pentapetalae</taxon>
        <taxon>rosids</taxon>
        <taxon>fabids</taxon>
        <taxon>Fabales</taxon>
        <taxon>Fabaceae</taxon>
        <taxon>Papilionoideae</taxon>
        <taxon>50 kb inversion clade</taxon>
        <taxon>NPAAA clade</taxon>
        <taxon>Hologalegina</taxon>
        <taxon>robinioid clade</taxon>
        <taxon>Loteae</taxon>
        <taxon>Lotus</taxon>
    </lineage>
</organism>